<dbReference type="InterPro" id="IPR051313">
    <property type="entry name" value="Bact_iron-sidero_bind"/>
</dbReference>
<keyword evidence="5 6" id="KW-0732">Signal</keyword>
<evidence type="ECO:0000259" key="7">
    <source>
        <dbReference type="PROSITE" id="PS50983"/>
    </source>
</evidence>
<evidence type="ECO:0000256" key="6">
    <source>
        <dbReference type="SAM" id="SignalP"/>
    </source>
</evidence>
<name>A0A6P2N6Y4_9BURK</name>
<evidence type="ECO:0000256" key="3">
    <source>
        <dbReference type="ARBA" id="ARBA00022448"/>
    </source>
</evidence>
<reference evidence="8 9" key="1">
    <citation type="submission" date="2019-09" db="EMBL/GenBank/DDBJ databases">
        <authorList>
            <person name="Depoorter E."/>
        </authorList>
    </citation>
    <scope>NUCLEOTIDE SEQUENCE [LARGE SCALE GENOMIC DNA]</scope>
    <source>
        <strain evidence="8">LMG 26883</strain>
    </source>
</reference>
<dbReference type="CDD" id="cd01146">
    <property type="entry name" value="FhuD"/>
    <property type="match status" value="1"/>
</dbReference>
<dbReference type="RefSeq" id="WP_174903360.1">
    <property type="nucleotide sequence ID" value="NZ_CABVPP010000036.1"/>
</dbReference>
<dbReference type="EMBL" id="CABVPP010000036">
    <property type="protein sequence ID" value="VWB89978.1"/>
    <property type="molecule type" value="Genomic_DNA"/>
</dbReference>
<comment type="similarity">
    <text evidence="2">Belongs to the bacterial solute-binding protein 8 family.</text>
</comment>
<dbReference type="PROSITE" id="PS50983">
    <property type="entry name" value="FE_B12_PBP"/>
    <property type="match status" value="1"/>
</dbReference>
<accession>A0A6P2N6Y4</accession>
<evidence type="ECO:0000313" key="9">
    <source>
        <dbReference type="Proteomes" id="UP000494162"/>
    </source>
</evidence>
<evidence type="ECO:0000256" key="5">
    <source>
        <dbReference type="ARBA" id="ARBA00022729"/>
    </source>
</evidence>
<dbReference type="Gene3D" id="3.40.50.1980">
    <property type="entry name" value="Nitrogenase molybdenum iron protein domain"/>
    <property type="match status" value="2"/>
</dbReference>
<dbReference type="PANTHER" id="PTHR30532:SF1">
    <property type="entry name" value="IRON(3+)-HYDROXAMATE-BINDING PROTEIN FHUD"/>
    <property type="match status" value="1"/>
</dbReference>
<dbReference type="Pfam" id="PF01497">
    <property type="entry name" value="Peripla_BP_2"/>
    <property type="match status" value="1"/>
</dbReference>
<dbReference type="InterPro" id="IPR002491">
    <property type="entry name" value="ABC_transptr_periplasmic_BD"/>
</dbReference>
<dbReference type="SUPFAM" id="SSF53807">
    <property type="entry name" value="Helical backbone' metal receptor"/>
    <property type="match status" value="1"/>
</dbReference>
<sequence length="352" mass="37249">MTDAGRRHALARLAALGAACCGAFAAPAVAVAGDVSGDARGGQGGHAARAAPPHGLSLAGNPVVSQASATMPVRPQRVVALDFMFAESVVALDLVPVGMADTAFYPGWLGYRSERLAHVTDIGSRQEPGLEAIAAVEPDLIIGVGFRHAPIFAALDRIAPTILFQFSPNVSEDGVPVTQLDWMRQIFRTIGAVTGRDARAQTVEAQLDAGLARNAARLSAAGRQGERIALLQELGLPDRYWAYTGNSTAAGLARALGLEPWPKKPTREGTLYVTSADLLTQRDLAILFVTATGLDVPLAAKLDSPVWRFVPALQRHRIALVERNIWGFGGPMSALKLADVMTDTMLKLPIAR</sequence>
<keyword evidence="4" id="KW-0408">Iron</keyword>
<evidence type="ECO:0000313" key="8">
    <source>
        <dbReference type="EMBL" id="VWB89978.1"/>
    </source>
</evidence>
<feature type="chain" id="PRO_5026885394" evidence="6">
    <location>
        <begin position="26"/>
        <end position="352"/>
    </location>
</feature>
<dbReference type="GeneID" id="93171373"/>
<evidence type="ECO:0000256" key="4">
    <source>
        <dbReference type="ARBA" id="ARBA00022496"/>
    </source>
</evidence>
<dbReference type="GO" id="GO:1901678">
    <property type="term" value="P:iron coordination entity transport"/>
    <property type="evidence" value="ECO:0007669"/>
    <property type="project" value="UniProtKB-ARBA"/>
</dbReference>
<dbReference type="AlphaFoldDB" id="A0A6P2N6Y4"/>
<dbReference type="InterPro" id="IPR006311">
    <property type="entry name" value="TAT_signal"/>
</dbReference>
<protein>
    <submittedName>
        <fullName evidence="8">Iron ABC transporter substrate-binding protein</fullName>
    </submittedName>
</protein>
<feature type="signal peptide" evidence="6">
    <location>
        <begin position="1"/>
        <end position="25"/>
    </location>
</feature>
<dbReference type="GO" id="GO:0030288">
    <property type="term" value="C:outer membrane-bounded periplasmic space"/>
    <property type="evidence" value="ECO:0007669"/>
    <property type="project" value="TreeGrafter"/>
</dbReference>
<keyword evidence="3" id="KW-0813">Transport</keyword>
<proteinExistence type="inferred from homology"/>
<evidence type="ECO:0000256" key="1">
    <source>
        <dbReference type="ARBA" id="ARBA00004196"/>
    </source>
</evidence>
<evidence type="ECO:0000256" key="2">
    <source>
        <dbReference type="ARBA" id="ARBA00008814"/>
    </source>
</evidence>
<gene>
    <name evidence="8" type="ORF">BPS26883_04331</name>
</gene>
<feature type="domain" description="Fe/B12 periplasmic-binding" evidence="7">
    <location>
        <begin position="77"/>
        <end position="349"/>
    </location>
</feature>
<comment type="subcellular location">
    <subcellularLocation>
        <location evidence="1">Cell envelope</location>
    </subcellularLocation>
</comment>
<dbReference type="Proteomes" id="UP000494162">
    <property type="component" value="Unassembled WGS sequence"/>
</dbReference>
<dbReference type="PANTHER" id="PTHR30532">
    <property type="entry name" value="IRON III DICITRATE-BINDING PERIPLASMIC PROTEIN"/>
    <property type="match status" value="1"/>
</dbReference>
<dbReference type="PROSITE" id="PS51318">
    <property type="entry name" value="TAT"/>
    <property type="match status" value="1"/>
</dbReference>
<organism evidence="8 9">
    <name type="scientific">Burkholderia pseudomultivorans</name>
    <dbReference type="NCBI Taxonomy" id="1207504"/>
    <lineage>
        <taxon>Bacteria</taxon>
        <taxon>Pseudomonadati</taxon>
        <taxon>Pseudomonadota</taxon>
        <taxon>Betaproteobacteria</taxon>
        <taxon>Burkholderiales</taxon>
        <taxon>Burkholderiaceae</taxon>
        <taxon>Burkholderia</taxon>
        <taxon>Burkholderia cepacia complex</taxon>
    </lineage>
</organism>
<keyword evidence="4" id="KW-0410">Iron transport</keyword>
<keyword evidence="4" id="KW-0406">Ion transport</keyword>